<dbReference type="AlphaFoldDB" id="B8MB54"/>
<proteinExistence type="predicted"/>
<dbReference type="STRING" id="441959.B8MB54"/>
<feature type="region of interest" description="Disordered" evidence="5">
    <location>
        <begin position="332"/>
        <end position="353"/>
    </location>
</feature>
<dbReference type="RefSeq" id="XP_002482747.1">
    <property type="nucleotide sequence ID" value="XM_002482702.1"/>
</dbReference>
<dbReference type="HOGENOM" id="CLU_027149_3_1_1"/>
<dbReference type="Proteomes" id="UP000001745">
    <property type="component" value="Unassembled WGS sequence"/>
</dbReference>
<feature type="compositionally biased region" description="Low complexity" evidence="5">
    <location>
        <begin position="336"/>
        <end position="348"/>
    </location>
</feature>
<dbReference type="OrthoDB" id="100006at2759"/>
<evidence type="ECO:0000313" key="8">
    <source>
        <dbReference type="EMBL" id="EED18755.1"/>
    </source>
</evidence>
<evidence type="ECO:0000259" key="7">
    <source>
        <dbReference type="Pfam" id="PF11970"/>
    </source>
</evidence>
<evidence type="ECO:0000256" key="3">
    <source>
        <dbReference type="ARBA" id="ARBA00022989"/>
    </source>
</evidence>
<evidence type="ECO:0000256" key="4">
    <source>
        <dbReference type="ARBA" id="ARBA00023136"/>
    </source>
</evidence>
<evidence type="ECO:0000256" key="5">
    <source>
        <dbReference type="SAM" id="MobiDB-lite"/>
    </source>
</evidence>
<feature type="transmembrane region" description="Helical" evidence="6">
    <location>
        <begin position="214"/>
        <end position="235"/>
    </location>
</feature>
<dbReference type="GO" id="GO:0005886">
    <property type="term" value="C:plasma membrane"/>
    <property type="evidence" value="ECO:0007669"/>
    <property type="project" value="TreeGrafter"/>
</dbReference>
<protein>
    <recommendedName>
        <fullName evidence="7">G protein-coupled receptor GPR1/2/3 C-terminal domain-containing protein</fullName>
    </recommendedName>
</protein>
<feature type="domain" description="G protein-coupled receptor GPR1/2/3 C-terminal" evidence="7">
    <location>
        <begin position="252"/>
        <end position="320"/>
    </location>
</feature>
<keyword evidence="2 6" id="KW-0812">Transmembrane</keyword>
<evidence type="ECO:0000256" key="1">
    <source>
        <dbReference type="ARBA" id="ARBA00004141"/>
    </source>
</evidence>
<keyword evidence="9" id="KW-1185">Reference proteome</keyword>
<keyword evidence="4 6" id="KW-0472">Membrane</keyword>
<reference evidence="9" key="1">
    <citation type="journal article" date="2015" name="Genome Announc.">
        <title>Genome sequence of the AIDS-associated pathogen Penicillium marneffei (ATCC18224) and its near taxonomic relative Talaromyces stipitatus (ATCC10500).</title>
        <authorList>
            <person name="Nierman W.C."/>
            <person name="Fedorova-Abrams N.D."/>
            <person name="Andrianopoulos A."/>
        </authorList>
    </citation>
    <scope>NUCLEOTIDE SEQUENCE [LARGE SCALE GENOMIC DNA]</scope>
    <source>
        <strain evidence="9">ATCC 10500 / CBS 375.48 / QM 6759 / NRRL 1006</strain>
    </source>
</reference>
<feature type="region of interest" description="Disordered" evidence="5">
    <location>
        <begin position="369"/>
        <end position="405"/>
    </location>
</feature>
<dbReference type="Gene3D" id="1.20.1070.10">
    <property type="entry name" value="Rhodopsin 7-helix transmembrane proteins"/>
    <property type="match status" value="1"/>
</dbReference>
<feature type="transmembrane region" description="Helical" evidence="6">
    <location>
        <begin position="259"/>
        <end position="279"/>
    </location>
</feature>
<gene>
    <name evidence="8" type="ORF">TSTA_124740</name>
</gene>
<dbReference type="PANTHER" id="PTHR23112">
    <property type="entry name" value="G PROTEIN-COUPLED RECEPTOR 157-RELATED"/>
    <property type="match status" value="1"/>
</dbReference>
<dbReference type="eggNOG" id="ENOG502RYZC">
    <property type="taxonomic scope" value="Eukaryota"/>
</dbReference>
<sequence length="449" mass="49444">MMNLISRGLRTADPHAVVDVLLRGRSASAPSSPKDIDPISPVLHSGLIAISVLAMISLLATFGLLCFITYRFIFWHKYYKRNLTTNQYIVLIYNLILADFIQSLSFVLCIRYVSDNAIKAGTAACILQGILVQAGDPGSGLFVLVIAAHTFLLVTSGKLVNHIWFTIGVVGVWVFLAILVIIPMASKGIDVMIPSGAWCWIDSRYENYRLYTHYIWIFVAEFGTVVLYAVMFFHLRRQMANSSILAGSQMESLKRLRRVVSYMVIYPLAYVVLSLPLAAGRMSTAQGKTPSLAYFCVAGAMITSSGFVDVLLYTLTRRNLIIYSDASEHREYNNMGSHSQSKSSKGLSRLMPSKGNGLTTITTTITSHVDNSGEGAFRRGRGNPDHETIYSSDSHDGDNNTSTDNIVQKDVELAELGKVYQKTTIEVTSEPAPFHPSRNSGGAGDAKNW</sequence>
<comment type="subcellular location">
    <subcellularLocation>
        <location evidence="1">Membrane</location>
        <topology evidence="1">Multi-pass membrane protein</topology>
    </subcellularLocation>
</comment>
<dbReference type="Pfam" id="PF11970">
    <property type="entry name" value="GPR_Gpa2_C"/>
    <property type="match status" value="1"/>
</dbReference>
<feature type="region of interest" description="Disordered" evidence="5">
    <location>
        <begin position="427"/>
        <end position="449"/>
    </location>
</feature>
<feature type="transmembrane region" description="Helical" evidence="6">
    <location>
        <begin position="163"/>
        <end position="185"/>
    </location>
</feature>
<dbReference type="GeneID" id="8100253"/>
<name>B8MB54_TALSN</name>
<evidence type="ECO:0000256" key="6">
    <source>
        <dbReference type="SAM" id="Phobius"/>
    </source>
</evidence>
<dbReference type="EMBL" id="EQ962655">
    <property type="protein sequence ID" value="EED18755.1"/>
    <property type="molecule type" value="Genomic_DNA"/>
</dbReference>
<feature type="transmembrane region" description="Helical" evidence="6">
    <location>
        <begin position="47"/>
        <end position="70"/>
    </location>
</feature>
<evidence type="ECO:0000313" key="9">
    <source>
        <dbReference type="Proteomes" id="UP000001745"/>
    </source>
</evidence>
<evidence type="ECO:0000256" key="2">
    <source>
        <dbReference type="ARBA" id="ARBA00022692"/>
    </source>
</evidence>
<organism evidence="8 9">
    <name type="scientific">Talaromyces stipitatus (strain ATCC 10500 / CBS 375.48 / QM 6759 / NRRL 1006)</name>
    <name type="common">Penicillium stipitatum</name>
    <dbReference type="NCBI Taxonomy" id="441959"/>
    <lineage>
        <taxon>Eukaryota</taxon>
        <taxon>Fungi</taxon>
        <taxon>Dikarya</taxon>
        <taxon>Ascomycota</taxon>
        <taxon>Pezizomycotina</taxon>
        <taxon>Eurotiomycetes</taxon>
        <taxon>Eurotiomycetidae</taxon>
        <taxon>Eurotiales</taxon>
        <taxon>Trichocomaceae</taxon>
        <taxon>Talaromyces</taxon>
        <taxon>Talaromyces sect. Talaromyces</taxon>
    </lineage>
</organism>
<dbReference type="OMA" id="GFWLQIG"/>
<dbReference type="SUPFAM" id="SSF81321">
    <property type="entry name" value="Family A G protein-coupled receptor-like"/>
    <property type="match status" value="1"/>
</dbReference>
<dbReference type="GO" id="GO:0004930">
    <property type="term" value="F:G protein-coupled receptor activity"/>
    <property type="evidence" value="ECO:0007669"/>
    <property type="project" value="TreeGrafter"/>
</dbReference>
<accession>B8MB54</accession>
<dbReference type="PhylomeDB" id="B8MB54"/>
<feature type="compositionally biased region" description="Basic and acidic residues" evidence="5">
    <location>
        <begin position="382"/>
        <end position="398"/>
    </location>
</feature>
<feature type="transmembrane region" description="Helical" evidence="6">
    <location>
        <begin position="291"/>
        <end position="315"/>
    </location>
</feature>
<keyword evidence="3 6" id="KW-1133">Transmembrane helix</keyword>
<feature type="transmembrane region" description="Helical" evidence="6">
    <location>
        <begin position="91"/>
        <end position="113"/>
    </location>
</feature>
<feature type="transmembrane region" description="Helical" evidence="6">
    <location>
        <begin position="138"/>
        <end position="156"/>
    </location>
</feature>
<dbReference type="InterPro" id="IPR022596">
    <property type="entry name" value="GPR1/2/3_C"/>
</dbReference>
<dbReference type="PANTHER" id="PTHR23112:SF37">
    <property type="entry name" value="G PROTEIN-COUPLED RECEPTOR GPR1"/>
    <property type="match status" value="1"/>
</dbReference>
<dbReference type="VEuPathDB" id="FungiDB:TSTA_124740"/>
<dbReference type="GO" id="GO:0007189">
    <property type="term" value="P:adenylate cyclase-activating G protein-coupled receptor signaling pathway"/>
    <property type="evidence" value="ECO:0007669"/>
    <property type="project" value="TreeGrafter"/>
</dbReference>
<dbReference type="InParanoid" id="B8MB54"/>